<dbReference type="Proteomes" id="UP001159363">
    <property type="component" value="Chromosome X"/>
</dbReference>
<evidence type="ECO:0000313" key="2">
    <source>
        <dbReference type="Proteomes" id="UP001159363"/>
    </source>
</evidence>
<gene>
    <name evidence="1" type="ORF">PR048_013266</name>
</gene>
<name>A0ABQ9HRU8_9NEOP</name>
<keyword evidence="2" id="KW-1185">Reference proteome</keyword>
<reference evidence="1 2" key="1">
    <citation type="submission" date="2023-02" db="EMBL/GenBank/DDBJ databases">
        <title>LHISI_Scaffold_Assembly.</title>
        <authorList>
            <person name="Stuart O.P."/>
            <person name="Cleave R."/>
            <person name="Magrath M.J.L."/>
            <person name="Mikheyev A.S."/>
        </authorList>
    </citation>
    <scope>NUCLEOTIDE SEQUENCE [LARGE SCALE GENOMIC DNA]</scope>
    <source>
        <strain evidence="1">Daus_M_001</strain>
        <tissue evidence="1">Leg muscle</tissue>
    </source>
</reference>
<evidence type="ECO:0000313" key="1">
    <source>
        <dbReference type="EMBL" id="KAJ8887051.1"/>
    </source>
</evidence>
<comment type="caution">
    <text evidence="1">The sequence shown here is derived from an EMBL/GenBank/DDBJ whole genome shotgun (WGS) entry which is preliminary data.</text>
</comment>
<proteinExistence type="predicted"/>
<protein>
    <submittedName>
        <fullName evidence="1">Uncharacterized protein</fullName>
    </submittedName>
</protein>
<sequence length="81" mass="9337">MYCKRLLTKGQRNTVMCEKLWWHFVNHQVVSSLHGSTYSNSRKVHLTSNKLVDSASNKGMHCQYSSSGLITHLDRFGWTHA</sequence>
<dbReference type="EMBL" id="JARBHB010000004">
    <property type="protein sequence ID" value="KAJ8887051.1"/>
    <property type="molecule type" value="Genomic_DNA"/>
</dbReference>
<organism evidence="1 2">
    <name type="scientific">Dryococelus australis</name>
    <dbReference type="NCBI Taxonomy" id="614101"/>
    <lineage>
        <taxon>Eukaryota</taxon>
        <taxon>Metazoa</taxon>
        <taxon>Ecdysozoa</taxon>
        <taxon>Arthropoda</taxon>
        <taxon>Hexapoda</taxon>
        <taxon>Insecta</taxon>
        <taxon>Pterygota</taxon>
        <taxon>Neoptera</taxon>
        <taxon>Polyneoptera</taxon>
        <taxon>Phasmatodea</taxon>
        <taxon>Verophasmatodea</taxon>
        <taxon>Anareolatae</taxon>
        <taxon>Phasmatidae</taxon>
        <taxon>Eurycanthinae</taxon>
        <taxon>Dryococelus</taxon>
    </lineage>
</organism>
<accession>A0ABQ9HRU8</accession>